<comment type="caution">
    <text evidence="1">The sequence shown here is derived from an EMBL/GenBank/DDBJ whole genome shotgun (WGS) entry which is preliminary data.</text>
</comment>
<keyword evidence="2" id="KW-1185">Reference proteome</keyword>
<sequence>MVTSSSLSLDDSTAFSNPVKYRQVVGSLQYVTLSRPVIAFAVNKVCQFMHAPTENHWSAVKRILRYLHGTVEHAMLICRSSGFTLQAFTDVLWKSNPDTSLEAFSDADWAQMIDALADTVSELTWLQALLHELGIRSSSTPILWCDNLVATYLSANPIFRARTKHVEIDYHFVREKVAQGDLRVQHISTHDQIADIFTKPLPTPRFLLDAGKYFGASSTTPWSKWVSQKGRKWINGCLDSSFVSVLVNGSPTKEFKIQKGLLQGGPLSPFLFIIALRALHISLQEAKLKNILKELKLVMIK</sequence>
<dbReference type="PANTHER" id="PTHR11439">
    <property type="entry name" value="GAG-POL-RELATED RETROTRANSPOSON"/>
    <property type="match status" value="1"/>
</dbReference>
<reference evidence="1" key="1">
    <citation type="journal article" date="2022" name="Int. J. Mol. Sci.">
        <title>Draft Genome of Tanacetum Coccineum: Genomic Comparison of Closely Related Tanacetum-Family Plants.</title>
        <authorList>
            <person name="Yamashiro T."/>
            <person name="Shiraishi A."/>
            <person name="Nakayama K."/>
            <person name="Satake H."/>
        </authorList>
    </citation>
    <scope>NUCLEOTIDE SEQUENCE</scope>
</reference>
<dbReference type="Proteomes" id="UP001151760">
    <property type="component" value="Unassembled WGS sequence"/>
</dbReference>
<name>A0ABQ5E750_9ASTR</name>
<accession>A0ABQ5E750</accession>
<evidence type="ECO:0000313" key="2">
    <source>
        <dbReference type="Proteomes" id="UP001151760"/>
    </source>
</evidence>
<protein>
    <submittedName>
        <fullName evidence="1">Gag/pol polyprotein</fullName>
    </submittedName>
</protein>
<organism evidence="1 2">
    <name type="scientific">Tanacetum coccineum</name>
    <dbReference type="NCBI Taxonomy" id="301880"/>
    <lineage>
        <taxon>Eukaryota</taxon>
        <taxon>Viridiplantae</taxon>
        <taxon>Streptophyta</taxon>
        <taxon>Embryophyta</taxon>
        <taxon>Tracheophyta</taxon>
        <taxon>Spermatophyta</taxon>
        <taxon>Magnoliopsida</taxon>
        <taxon>eudicotyledons</taxon>
        <taxon>Gunneridae</taxon>
        <taxon>Pentapetalae</taxon>
        <taxon>asterids</taxon>
        <taxon>campanulids</taxon>
        <taxon>Asterales</taxon>
        <taxon>Asteraceae</taxon>
        <taxon>Asteroideae</taxon>
        <taxon>Anthemideae</taxon>
        <taxon>Anthemidinae</taxon>
        <taxon>Tanacetum</taxon>
    </lineage>
</organism>
<reference evidence="1" key="2">
    <citation type="submission" date="2022-01" db="EMBL/GenBank/DDBJ databases">
        <authorList>
            <person name="Yamashiro T."/>
            <person name="Shiraishi A."/>
            <person name="Satake H."/>
            <person name="Nakayama K."/>
        </authorList>
    </citation>
    <scope>NUCLEOTIDE SEQUENCE</scope>
</reference>
<proteinExistence type="predicted"/>
<dbReference type="CDD" id="cd09272">
    <property type="entry name" value="RNase_HI_RT_Ty1"/>
    <property type="match status" value="1"/>
</dbReference>
<gene>
    <name evidence="1" type="ORF">Tco_0955377</name>
</gene>
<evidence type="ECO:0000313" key="1">
    <source>
        <dbReference type="EMBL" id="GJT46662.1"/>
    </source>
</evidence>
<dbReference type="EMBL" id="BQNB010016003">
    <property type="protein sequence ID" value="GJT46662.1"/>
    <property type="molecule type" value="Genomic_DNA"/>
</dbReference>
<dbReference type="PANTHER" id="PTHR11439:SF450">
    <property type="entry name" value="REVERSE TRANSCRIPTASE TY1_COPIA-TYPE DOMAIN-CONTAINING PROTEIN"/>
    <property type="match status" value="1"/>
</dbReference>